<dbReference type="EMBL" id="JASBWR010000104">
    <property type="protein sequence ID" value="KAJ9095150.1"/>
    <property type="molecule type" value="Genomic_DNA"/>
</dbReference>
<gene>
    <name evidence="1" type="ORF">QFC19_007718</name>
</gene>
<evidence type="ECO:0000313" key="1">
    <source>
        <dbReference type="EMBL" id="KAJ9095150.1"/>
    </source>
</evidence>
<sequence length="306" mass="33364">MVLDVVVIGGSFAGLSAAMTLGRSLLRVACIDGGQPCNRFAPSSHNSIAFDGDNPIEALEKAREKVKKYLTVKLYQDEVVGVKKEGNLFDISTKQSGTLQARKLIFAAGIKDKIDETGIGNLSKFWGKTAIHCPYCHGYEIRDRPVALYYQNPKIISEMVKVVYNWNKNLIILTNGVTLDLENKVELDKLNIKVVTEPIDRLEGVGAQLEKVVFSNGSSIPVGGLYLMPPINVNASGILASLGVELENNFVKVDGMFKTNVPGVFASGDCTTPMRSVTTAMYQGMMAGTVCSKEIFTANWSQETRE</sequence>
<proteinExistence type="predicted"/>
<protein>
    <submittedName>
        <fullName evidence="1">Uncharacterized protein</fullName>
    </submittedName>
</protein>
<organism evidence="1 2">
    <name type="scientific">Naganishia cerealis</name>
    <dbReference type="NCBI Taxonomy" id="610337"/>
    <lineage>
        <taxon>Eukaryota</taxon>
        <taxon>Fungi</taxon>
        <taxon>Dikarya</taxon>
        <taxon>Basidiomycota</taxon>
        <taxon>Agaricomycotina</taxon>
        <taxon>Tremellomycetes</taxon>
        <taxon>Filobasidiales</taxon>
        <taxon>Filobasidiaceae</taxon>
        <taxon>Naganishia</taxon>
    </lineage>
</organism>
<comment type="caution">
    <text evidence="1">The sequence shown here is derived from an EMBL/GenBank/DDBJ whole genome shotgun (WGS) entry which is preliminary data.</text>
</comment>
<keyword evidence="2" id="KW-1185">Reference proteome</keyword>
<accession>A0ACC2V7P5</accession>
<reference evidence="1" key="1">
    <citation type="submission" date="2023-04" db="EMBL/GenBank/DDBJ databases">
        <title>Draft Genome sequencing of Naganishia species isolated from polar environments using Oxford Nanopore Technology.</title>
        <authorList>
            <person name="Leo P."/>
            <person name="Venkateswaran K."/>
        </authorList>
    </citation>
    <scope>NUCLEOTIDE SEQUENCE</scope>
    <source>
        <strain evidence="1">MNA-CCFEE 5261</strain>
    </source>
</reference>
<evidence type="ECO:0000313" key="2">
    <source>
        <dbReference type="Proteomes" id="UP001241377"/>
    </source>
</evidence>
<name>A0ACC2V7P5_9TREE</name>
<dbReference type="Proteomes" id="UP001241377">
    <property type="component" value="Unassembled WGS sequence"/>
</dbReference>